<dbReference type="InterPro" id="IPR027256">
    <property type="entry name" value="P-typ_ATPase_IB"/>
</dbReference>
<dbReference type="PROSITE" id="PS00154">
    <property type="entry name" value="ATPASE_E1_E2"/>
    <property type="match status" value="1"/>
</dbReference>
<name>A0ABX1P3E0_9CYAN</name>
<protein>
    <submittedName>
        <fullName evidence="12">Heavy metal translocating P-type ATPase</fullName>
    </submittedName>
</protein>
<dbReference type="Gene3D" id="3.40.1110.10">
    <property type="entry name" value="Calcium-transporting ATPase, cytoplasmic domain N"/>
    <property type="match status" value="1"/>
</dbReference>
<dbReference type="EMBL" id="QMEB01000023">
    <property type="protein sequence ID" value="NMG18846.1"/>
    <property type="molecule type" value="Genomic_DNA"/>
</dbReference>
<evidence type="ECO:0000313" key="12">
    <source>
        <dbReference type="EMBL" id="NMG18846.1"/>
    </source>
</evidence>
<keyword evidence="6 10" id="KW-0067">ATP-binding</keyword>
<comment type="subcellular location">
    <subcellularLocation>
        <location evidence="10">Cell membrane</location>
    </subcellularLocation>
    <subcellularLocation>
        <location evidence="1">Membrane</location>
        <topology evidence="1">Multi-pass membrane protein</topology>
    </subcellularLocation>
</comment>
<comment type="caution">
    <text evidence="12">The sequence shown here is derived from an EMBL/GenBank/DDBJ whole genome shotgun (WGS) entry which is preliminary data.</text>
</comment>
<evidence type="ECO:0000256" key="5">
    <source>
        <dbReference type="ARBA" id="ARBA00022741"/>
    </source>
</evidence>
<dbReference type="Pfam" id="PF00122">
    <property type="entry name" value="E1-E2_ATPase"/>
    <property type="match status" value="1"/>
</dbReference>
<keyword evidence="8 10" id="KW-1133">Transmembrane helix</keyword>
<dbReference type="InterPro" id="IPR008250">
    <property type="entry name" value="ATPase_P-typ_transduc_dom_A_sf"/>
</dbReference>
<dbReference type="SFLD" id="SFLDS00003">
    <property type="entry name" value="Haloacid_Dehalogenase"/>
    <property type="match status" value="1"/>
</dbReference>
<dbReference type="InterPro" id="IPR059000">
    <property type="entry name" value="ATPase_P-type_domA"/>
</dbReference>
<dbReference type="PROSITE" id="PS50846">
    <property type="entry name" value="HMA_2"/>
    <property type="match status" value="1"/>
</dbReference>
<dbReference type="PROSITE" id="PS01047">
    <property type="entry name" value="HMA_1"/>
    <property type="match status" value="1"/>
</dbReference>
<evidence type="ECO:0000256" key="2">
    <source>
        <dbReference type="ARBA" id="ARBA00006024"/>
    </source>
</evidence>
<proteinExistence type="inferred from homology"/>
<dbReference type="RefSeq" id="WP_169154129.1">
    <property type="nucleotide sequence ID" value="NZ_CAWPJE010000363.1"/>
</dbReference>
<dbReference type="InterPro" id="IPR006121">
    <property type="entry name" value="HMA_dom"/>
</dbReference>
<dbReference type="InterPro" id="IPR001757">
    <property type="entry name" value="P_typ_ATPase"/>
</dbReference>
<dbReference type="Pfam" id="PF00403">
    <property type="entry name" value="HMA"/>
    <property type="match status" value="1"/>
</dbReference>
<dbReference type="InterPro" id="IPR017969">
    <property type="entry name" value="Heavy-metal-associated_CS"/>
</dbReference>
<feature type="transmembrane region" description="Helical" evidence="10">
    <location>
        <begin position="117"/>
        <end position="140"/>
    </location>
</feature>
<keyword evidence="9 10" id="KW-0472">Membrane</keyword>
<evidence type="ECO:0000256" key="6">
    <source>
        <dbReference type="ARBA" id="ARBA00022840"/>
    </source>
</evidence>
<dbReference type="SUPFAM" id="SSF56784">
    <property type="entry name" value="HAD-like"/>
    <property type="match status" value="1"/>
</dbReference>
<keyword evidence="7" id="KW-1278">Translocase</keyword>
<feature type="transmembrane region" description="Helical" evidence="10">
    <location>
        <begin position="146"/>
        <end position="170"/>
    </location>
</feature>
<keyword evidence="10" id="KW-1003">Cell membrane</keyword>
<dbReference type="SFLD" id="SFLDF00027">
    <property type="entry name" value="p-type_atpase"/>
    <property type="match status" value="1"/>
</dbReference>
<dbReference type="InterPro" id="IPR023214">
    <property type="entry name" value="HAD_sf"/>
</dbReference>
<feature type="transmembrane region" description="Helical" evidence="10">
    <location>
        <begin position="371"/>
        <end position="394"/>
    </location>
</feature>
<evidence type="ECO:0000313" key="13">
    <source>
        <dbReference type="Proteomes" id="UP000718564"/>
    </source>
</evidence>
<comment type="similarity">
    <text evidence="2 10">Belongs to the cation transport ATPase (P-type) (TC 3.A.3) family. Type IB subfamily.</text>
</comment>
<keyword evidence="5 10" id="KW-0547">Nucleotide-binding</keyword>
<dbReference type="SUPFAM" id="SSF81653">
    <property type="entry name" value="Calcium ATPase, transduction domain A"/>
    <property type="match status" value="1"/>
</dbReference>
<keyword evidence="3 10" id="KW-0812">Transmembrane</keyword>
<evidence type="ECO:0000256" key="1">
    <source>
        <dbReference type="ARBA" id="ARBA00004141"/>
    </source>
</evidence>
<accession>A0ABX1P3E0</accession>
<dbReference type="PANTHER" id="PTHR43520">
    <property type="entry name" value="ATP7, ISOFORM B"/>
    <property type="match status" value="1"/>
</dbReference>
<dbReference type="InterPro" id="IPR036163">
    <property type="entry name" value="HMA_dom_sf"/>
</dbReference>
<dbReference type="InterPro" id="IPR023299">
    <property type="entry name" value="ATPase_P-typ_cyto_dom_N"/>
</dbReference>
<dbReference type="InterPro" id="IPR044492">
    <property type="entry name" value="P_typ_ATPase_HD_dom"/>
</dbReference>
<keyword evidence="4 10" id="KW-0479">Metal-binding</keyword>
<evidence type="ECO:0000256" key="8">
    <source>
        <dbReference type="ARBA" id="ARBA00022989"/>
    </source>
</evidence>
<evidence type="ECO:0000256" key="7">
    <source>
        <dbReference type="ARBA" id="ARBA00022967"/>
    </source>
</evidence>
<dbReference type="PRINTS" id="PR00119">
    <property type="entry name" value="CATATPASE"/>
</dbReference>
<reference evidence="12 13" key="1">
    <citation type="submission" date="2018-06" db="EMBL/GenBank/DDBJ databases">
        <title>Comparative genomics of Brasilonema spp. strains.</title>
        <authorList>
            <person name="Alvarenga D.O."/>
            <person name="Fiore M.F."/>
            <person name="Varani A.M."/>
        </authorList>
    </citation>
    <scope>NUCLEOTIDE SEQUENCE [LARGE SCALE GENOMIC DNA]</scope>
    <source>
        <strain evidence="12 13">SPC951</strain>
    </source>
</reference>
<feature type="domain" description="HMA" evidence="11">
    <location>
        <begin position="18"/>
        <end position="84"/>
    </location>
</feature>
<feature type="transmembrane region" description="Helical" evidence="10">
    <location>
        <begin position="208"/>
        <end position="225"/>
    </location>
</feature>
<dbReference type="InterPro" id="IPR023298">
    <property type="entry name" value="ATPase_P-typ_TM_dom_sf"/>
</dbReference>
<dbReference type="SUPFAM" id="SSF81665">
    <property type="entry name" value="Calcium ATPase, transmembrane domain M"/>
    <property type="match status" value="1"/>
</dbReference>
<dbReference type="SUPFAM" id="SSF55008">
    <property type="entry name" value="HMA, heavy metal-associated domain"/>
    <property type="match status" value="1"/>
</dbReference>
<dbReference type="CDD" id="cd02094">
    <property type="entry name" value="P-type_ATPase_Cu-like"/>
    <property type="match status" value="1"/>
</dbReference>
<evidence type="ECO:0000256" key="4">
    <source>
        <dbReference type="ARBA" id="ARBA00022723"/>
    </source>
</evidence>
<dbReference type="Proteomes" id="UP000718564">
    <property type="component" value="Unassembled WGS sequence"/>
</dbReference>
<dbReference type="Gene3D" id="3.30.70.100">
    <property type="match status" value="1"/>
</dbReference>
<organism evidence="12 13">
    <name type="scientific">Brasilonema bromeliae SPC951</name>
    <dbReference type="NCBI Taxonomy" id="385972"/>
    <lineage>
        <taxon>Bacteria</taxon>
        <taxon>Bacillati</taxon>
        <taxon>Cyanobacteriota</taxon>
        <taxon>Cyanophyceae</taxon>
        <taxon>Nostocales</taxon>
        <taxon>Scytonemataceae</taxon>
        <taxon>Brasilonema</taxon>
        <taxon>Bromeliae group (in: Brasilonema)</taxon>
    </lineage>
</organism>
<evidence type="ECO:0000256" key="9">
    <source>
        <dbReference type="ARBA" id="ARBA00023136"/>
    </source>
</evidence>
<dbReference type="Gene3D" id="3.40.50.1000">
    <property type="entry name" value="HAD superfamily/HAD-like"/>
    <property type="match status" value="1"/>
</dbReference>
<feature type="transmembrane region" description="Helical" evidence="10">
    <location>
        <begin position="182"/>
        <end position="202"/>
    </location>
</feature>
<evidence type="ECO:0000256" key="10">
    <source>
        <dbReference type="RuleBase" id="RU362081"/>
    </source>
</evidence>
<evidence type="ECO:0000256" key="3">
    <source>
        <dbReference type="ARBA" id="ARBA00022692"/>
    </source>
</evidence>
<dbReference type="SFLD" id="SFLDG00002">
    <property type="entry name" value="C1.7:_P-type_atpase_like"/>
    <property type="match status" value="1"/>
</dbReference>
<dbReference type="NCBIfam" id="TIGR01494">
    <property type="entry name" value="ATPase_P-type"/>
    <property type="match status" value="2"/>
</dbReference>
<feature type="transmembrane region" description="Helical" evidence="10">
    <location>
        <begin position="762"/>
        <end position="781"/>
    </location>
</feature>
<dbReference type="InterPro" id="IPR036412">
    <property type="entry name" value="HAD-like_sf"/>
</dbReference>
<evidence type="ECO:0000259" key="11">
    <source>
        <dbReference type="PROSITE" id="PS50846"/>
    </source>
</evidence>
<dbReference type="Pfam" id="PF00702">
    <property type="entry name" value="Hydrolase"/>
    <property type="match status" value="1"/>
</dbReference>
<dbReference type="NCBIfam" id="TIGR01525">
    <property type="entry name" value="ATPase-IB_hvy"/>
    <property type="match status" value="1"/>
</dbReference>
<keyword evidence="13" id="KW-1185">Reference proteome</keyword>
<feature type="transmembrane region" description="Helical" evidence="10">
    <location>
        <begin position="436"/>
        <end position="463"/>
    </location>
</feature>
<dbReference type="InterPro" id="IPR018303">
    <property type="entry name" value="ATPase_P-typ_P_site"/>
</dbReference>
<dbReference type="Gene3D" id="2.70.150.10">
    <property type="entry name" value="Calcium-transporting ATPase, cytoplasmic transduction domain A"/>
    <property type="match status" value="1"/>
</dbReference>
<sequence length="818" mass="86630">MQIVSKTNLSPEAASTTEKITLDVTGMKCAGCVRAVERHLTQYPGVKSACVNLATEVAVVELEAGAVDADALAKKLTAAGFPTQPRKLGGKVAGETQLIQDPVQRQRQEMQAVKRQFLIAVVLLVLSFVGHVANISGHVIPVLHNIWFHCGLATVALLVPGRPILVDGWVGLRHNAPNMNTLVGLGTLTAYTASLVALLFPQLGWECFFDEPVMMLGFILLGRTLEKQARIRAAAAFKELLALQPQLARLIAKPKTTEATPSVSSSAGVVEIPAELVRVGEWLQVLPGEKIPVDGEVREGQTTVDESMLTGEAVPVTKQPGDLVTAGTLNQSGAIAVQATRVGSDTTLAQIVALVEAAQTRKAPVQKLADIVAGYFTYGVLTASLLTFVFWYFFGTHIWHHAVMAYAMQISHHSLFSTSHTPHLTIYTPLLVSLKLAIAVMVVACPCALGLATPTAILVGTAIGAERGLLIKGGDILEKVHQLNTVVFDKTGTLTTGRAVVTDCLPCQAEEENAFRTPVALLQLAAAVESGTIHPLATAIQQEAQQQELSIPDAADFHTEPGLGVSAVVESTLVLLGNCDWLQWHGISISETAQKQSQELAADGKTIVFVAVGDTVAGLIAVQDTLRPDAKATIEKLRQMGLRVMLLSGDTQDAASATAKQLGLNTGDVMAGVPPVKKAAAIQELQARLTKGRTQHSIVAMVGDGINDAPALSQADVGIALHSGTDVAMETAEIVLMRDNLSDVVASIQLSRATLSKIRQNLFWAFAYNTLGIPLAAGVLLPSFGFVLNPSGAAALMAFSSVSVVTNSLLLRRFAYRS</sequence>
<dbReference type="PANTHER" id="PTHR43520:SF19">
    <property type="entry name" value="COPPER-TRANSPORTING ATPASE PAA2, CHLOROPLASTIC"/>
    <property type="match status" value="1"/>
</dbReference>
<feature type="transmembrane region" description="Helical" evidence="10">
    <location>
        <begin position="793"/>
        <end position="811"/>
    </location>
</feature>
<dbReference type="CDD" id="cd00371">
    <property type="entry name" value="HMA"/>
    <property type="match status" value="1"/>
</dbReference>
<gene>
    <name evidence="12" type="ORF">DP116_05025</name>
</gene>